<gene>
    <name evidence="1" type="ORF">ADIMK_0118</name>
</gene>
<comment type="caution">
    <text evidence="1">The sequence shown here is derived from an EMBL/GenBank/DDBJ whole genome shotgun (WGS) entry which is preliminary data.</text>
</comment>
<dbReference type="eggNOG" id="ENOG503343G">
    <property type="taxonomic scope" value="Bacteria"/>
</dbReference>
<dbReference type="PATRIC" id="fig|1232683.4.peg.116"/>
<accession>A0A081G491</accession>
<dbReference type="Pfam" id="PF20344">
    <property type="entry name" value="DUF6639"/>
    <property type="match status" value="1"/>
</dbReference>
<evidence type="ECO:0000313" key="1">
    <source>
        <dbReference type="EMBL" id="KEA65596.1"/>
    </source>
</evidence>
<name>A0A081G491_9GAMM</name>
<evidence type="ECO:0000313" key="2">
    <source>
        <dbReference type="Proteomes" id="UP000028252"/>
    </source>
</evidence>
<organism evidence="1 2">
    <name type="scientific">Marinobacterium lacunae</name>
    <dbReference type="NCBI Taxonomy" id="1232683"/>
    <lineage>
        <taxon>Bacteria</taxon>
        <taxon>Pseudomonadati</taxon>
        <taxon>Pseudomonadota</taxon>
        <taxon>Gammaproteobacteria</taxon>
        <taxon>Oceanospirillales</taxon>
        <taxon>Oceanospirillaceae</taxon>
        <taxon>Marinobacterium</taxon>
    </lineage>
</organism>
<reference evidence="1 2" key="1">
    <citation type="submission" date="2014-04" db="EMBL/GenBank/DDBJ databases">
        <title>Marinobacterium kochiensis sp. nov., isolated from sediment sample collected from Kochi backwaters in Kerala, India.</title>
        <authorList>
            <person name="Singh A."/>
            <person name="Pinnaka A.K."/>
        </authorList>
    </citation>
    <scope>NUCLEOTIDE SEQUENCE [LARGE SCALE GENOMIC DNA]</scope>
    <source>
        <strain evidence="1 2">AK27</strain>
    </source>
</reference>
<dbReference type="AlphaFoldDB" id="A0A081G491"/>
<protein>
    <submittedName>
        <fullName evidence="1">Uncharacterized protein</fullName>
    </submittedName>
</protein>
<dbReference type="InterPro" id="IPR046579">
    <property type="entry name" value="DUF6639"/>
</dbReference>
<keyword evidence="2" id="KW-1185">Reference proteome</keyword>
<proteinExistence type="predicted"/>
<dbReference type="EMBL" id="JMQN01000007">
    <property type="protein sequence ID" value="KEA65596.1"/>
    <property type="molecule type" value="Genomic_DNA"/>
</dbReference>
<dbReference type="Proteomes" id="UP000028252">
    <property type="component" value="Unassembled WGS sequence"/>
</dbReference>
<sequence>MEDLCQGAASALRFLEGYGVKPTRIIDIDIVDRVSEHYGNKALGSYDLENSRILLMSMQDMTEKLAVSTLYGQAFDRIHYRSVVAHEVAHALFHQNSPNARLTNAAQEYLAYVTQLAVLPADRRQQIVEHAGVAGWESGDSISEIYMVMAPEQFAVKSYLHFTGMNDPSAFVKVLLNIKWFYVYVP</sequence>
<dbReference type="STRING" id="1232683.ADIMK_0118"/>